<dbReference type="RefSeq" id="WP_033392619.1">
    <property type="nucleotide sequence ID" value="NZ_FWXV01000013.1"/>
</dbReference>
<organism evidence="2 3">
    <name type="scientific">Kibdelosporangium aridum</name>
    <dbReference type="NCBI Taxonomy" id="2030"/>
    <lineage>
        <taxon>Bacteria</taxon>
        <taxon>Bacillati</taxon>
        <taxon>Actinomycetota</taxon>
        <taxon>Actinomycetes</taxon>
        <taxon>Pseudonocardiales</taxon>
        <taxon>Pseudonocardiaceae</taxon>
        <taxon>Kibdelosporangium</taxon>
    </lineage>
</organism>
<feature type="region of interest" description="Disordered" evidence="1">
    <location>
        <begin position="1"/>
        <end position="65"/>
    </location>
</feature>
<dbReference type="Proteomes" id="UP000192674">
    <property type="component" value="Unassembled WGS sequence"/>
</dbReference>
<keyword evidence="3" id="KW-1185">Reference proteome</keyword>
<dbReference type="AlphaFoldDB" id="A0A1W2FWU2"/>
<protein>
    <submittedName>
        <fullName evidence="2">Uncharacterized protein</fullName>
    </submittedName>
</protein>
<accession>A0A1W2FWU2</accession>
<dbReference type="OrthoDB" id="9906184at2"/>
<dbReference type="EMBL" id="FWXV01000013">
    <property type="protein sequence ID" value="SMD26088.1"/>
    <property type="molecule type" value="Genomic_DNA"/>
</dbReference>
<evidence type="ECO:0000313" key="3">
    <source>
        <dbReference type="Proteomes" id="UP000192674"/>
    </source>
</evidence>
<evidence type="ECO:0000313" key="2">
    <source>
        <dbReference type="EMBL" id="SMD26088.1"/>
    </source>
</evidence>
<proteinExistence type="predicted"/>
<evidence type="ECO:0000256" key="1">
    <source>
        <dbReference type="SAM" id="MobiDB-lite"/>
    </source>
</evidence>
<sequence length="65" mass="6755">MTSTAKEIDYPGDDEAVGTATATAPAEPMTEPAPQTDEPDCPTYTHQHPDGTTHPGIQCSGGCPR</sequence>
<reference evidence="2 3" key="1">
    <citation type="submission" date="2017-04" db="EMBL/GenBank/DDBJ databases">
        <authorList>
            <person name="Afonso C.L."/>
            <person name="Miller P.J."/>
            <person name="Scott M.A."/>
            <person name="Spackman E."/>
            <person name="Goraichik I."/>
            <person name="Dimitrov K.M."/>
            <person name="Suarez D.L."/>
            <person name="Swayne D.E."/>
        </authorList>
    </citation>
    <scope>NUCLEOTIDE SEQUENCE [LARGE SCALE GENOMIC DNA]</scope>
    <source>
        <strain evidence="2 3">DSM 43828</strain>
    </source>
</reference>
<feature type="compositionally biased region" description="Low complexity" evidence="1">
    <location>
        <begin position="19"/>
        <end position="34"/>
    </location>
</feature>
<name>A0A1W2FWU2_KIBAR</name>
<gene>
    <name evidence="2" type="ORF">SAMN05661093_09668</name>
</gene>